<evidence type="ECO:0000256" key="1">
    <source>
        <dbReference type="SAM" id="Phobius"/>
    </source>
</evidence>
<dbReference type="Gene3D" id="1.10.238.10">
    <property type="entry name" value="EF-hand"/>
    <property type="match status" value="1"/>
</dbReference>
<organism evidence="3 4">
    <name type="scientific">Symbiodinium microadriaticum</name>
    <name type="common">Dinoflagellate</name>
    <name type="synonym">Zooxanthella microadriatica</name>
    <dbReference type="NCBI Taxonomy" id="2951"/>
    <lineage>
        <taxon>Eukaryota</taxon>
        <taxon>Sar</taxon>
        <taxon>Alveolata</taxon>
        <taxon>Dinophyceae</taxon>
        <taxon>Suessiales</taxon>
        <taxon>Symbiodiniaceae</taxon>
        <taxon>Symbiodinium</taxon>
    </lineage>
</organism>
<reference evidence="3 4" key="1">
    <citation type="submission" date="2016-02" db="EMBL/GenBank/DDBJ databases">
        <title>Genome analysis of coral dinoflagellate symbionts highlights evolutionary adaptations to a symbiotic lifestyle.</title>
        <authorList>
            <person name="Aranda M."/>
            <person name="Li Y."/>
            <person name="Liew Y.J."/>
            <person name="Baumgarten S."/>
            <person name="Simakov O."/>
            <person name="Wilson M."/>
            <person name="Piel J."/>
            <person name="Ashoor H."/>
            <person name="Bougouffa S."/>
            <person name="Bajic V.B."/>
            <person name="Ryu T."/>
            <person name="Ravasi T."/>
            <person name="Bayer T."/>
            <person name="Micklem G."/>
            <person name="Kim H."/>
            <person name="Bhak J."/>
            <person name="Lajeunesse T.C."/>
            <person name="Voolstra C.R."/>
        </authorList>
    </citation>
    <scope>NUCLEOTIDE SEQUENCE [LARGE SCALE GENOMIC DNA]</scope>
    <source>
        <strain evidence="3 4">CCMP2467</strain>
    </source>
</reference>
<dbReference type="OrthoDB" id="422814at2759"/>
<keyword evidence="1" id="KW-1133">Transmembrane helix</keyword>
<proteinExistence type="predicted"/>
<dbReference type="AlphaFoldDB" id="A0A1Q9EXX9"/>
<dbReference type="Pfam" id="PF13202">
    <property type="entry name" value="EF-hand_5"/>
    <property type="match status" value="1"/>
</dbReference>
<evidence type="ECO:0000259" key="2">
    <source>
        <dbReference type="PROSITE" id="PS50222"/>
    </source>
</evidence>
<dbReference type="PROSITE" id="PS50222">
    <property type="entry name" value="EF_HAND_2"/>
    <property type="match status" value="1"/>
</dbReference>
<keyword evidence="1" id="KW-0812">Transmembrane</keyword>
<protein>
    <recommendedName>
        <fullName evidence="2">EF-hand domain-containing protein</fullName>
    </recommendedName>
</protein>
<dbReference type="Pfam" id="PF00036">
    <property type="entry name" value="EF-hand_1"/>
    <property type="match status" value="1"/>
</dbReference>
<dbReference type="SMART" id="SM00054">
    <property type="entry name" value="EFh"/>
    <property type="match status" value="2"/>
</dbReference>
<comment type="caution">
    <text evidence="3">The sequence shown here is derived from an EMBL/GenBank/DDBJ whole genome shotgun (WGS) entry which is preliminary data.</text>
</comment>
<dbReference type="GO" id="GO:0005509">
    <property type="term" value="F:calcium ion binding"/>
    <property type="evidence" value="ECO:0007669"/>
    <property type="project" value="InterPro"/>
</dbReference>
<dbReference type="EMBL" id="LSRX01000045">
    <property type="protein sequence ID" value="OLQ12306.1"/>
    <property type="molecule type" value="Genomic_DNA"/>
</dbReference>
<dbReference type="InterPro" id="IPR002048">
    <property type="entry name" value="EF_hand_dom"/>
</dbReference>
<dbReference type="Proteomes" id="UP000186817">
    <property type="component" value="Unassembled WGS sequence"/>
</dbReference>
<dbReference type="InterPro" id="IPR011992">
    <property type="entry name" value="EF-hand-dom_pair"/>
</dbReference>
<keyword evidence="4" id="KW-1185">Reference proteome</keyword>
<dbReference type="OMA" id="ELEIWSA"/>
<name>A0A1Q9EXX9_SYMMI</name>
<dbReference type="CDD" id="cd00051">
    <property type="entry name" value="EFh"/>
    <property type="match status" value="1"/>
</dbReference>
<sequence length="213" mass="23573">MVFQGGAAGPRHPTQSQILEKVSEWYTIFTLAFQVVLGFAVIKVITGVFLTETMKVASMDDSIMLKSKERAVRLHKEKMGRLFQHADLDGDGGIDCEEFQQLLADKEVRSWLASMELEIWSAKDGQDLFEMIDDGDGQVTLDELVKGVARLKGQARNVDLALLGQRVGELRSEISTMQQTYTTLSSTSALERLTASVELLGQRLAALPSSHQI</sequence>
<feature type="domain" description="EF-hand" evidence="2">
    <location>
        <begin position="74"/>
        <end position="109"/>
    </location>
</feature>
<evidence type="ECO:0000313" key="4">
    <source>
        <dbReference type="Proteomes" id="UP000186817"/>
    </source>
</evidence>
<gene>
    <name evidence="3" type="ORF">AK812_SmicGene3784</name>
</gene>
<dbReference type="SUPFAM" id="SSF47473">
    <property type="entry name" value="EF-hand"/>
    <property type="match status" value="1"/>
</dbReference>
<evidence type="ECO:0000313" key="3">
    <source>
        <dbReference type="EMBL" id="OLQ12306.1"/>
    </source>
</evidence>
<accession>A0A1Q9EXX9</accession>
<keyword evidence="1" id="KW-0472">Membrane</keyword>
<feature type="transmembrane region" description="Helical" evidence="1">
    <location>
        <begin position="25"/>
        <end position="50"/>
    </location>
</feature>